<dbReference type="AlphaFoldDB" id="A0A166LXW4"/>
<dbReference type="OrthoDB" id="2723779at2759"/>
<protein>
    <submittedName>
        <fullName evidence="2">Uncharacterized protein</fullName>
    </submittedName>
</protein>
<accession>A0A166LXW4</accession>
<evidence type="ECO:0000313" key="2">
    <source>
        <dbReference type="EMBL" id="KZP23437.1"/>
    </source>
</evidence>
<proteinExistence type="predicted"/>
<name>A0A166LXW4_9AGAM</name>
<dbReference type="EMBL" id="KV417532">
    <property type="protein sequence ID" value="KZP23437.1"/>
    <property type="molecule type" value="Genomic_DNA"/>
</dbReference>
<organism evidence="2">
    <name type="scientific">Athelia psychrophila</name>
    <dbReference type="NCBI Taxonomy" id="1759441"/>
    <lineage>
        <taxon>Eukaryota</taxon>
        <taxon>Fungi</taxon>
        <taxon>Dikarya</taxon>
        <taxon>Basidiomycota</taxon>
        <taxon>Agaricomycotina</taxon>
        <taxon>Agaricomycetes</taxon>
        <taxon>Agaricomycetidae</taxon>
        <taxon>Atheliales</taxon>
        <taxon>Atheliaceae</taxon>
        <taxon>Athelia</taxon>
    </lineage>
</organism>
<dbReference type="STRING" id="436010.A0A166LXW4"/>
<gene>
    <name evidence="2" type="ORF">FIBSPDRAFT_737272</name>
</gene>
<feature type="non-terminal residue" evidence="2">
    <location>
        <position position="112"/>
    </location>
</feature>
<feature type="region of interest" description="Disordered" evidence="1">
    <location>
        <begin position="1"/>
        <end position="20"/>
    </location>
</feature>
<reference evidence="2" key="1">
    <citation type="journal article" date="2016" name="Mol. Biol. Evol.">
        <title>Comparative Genomics of Early-Diverging Mushroom-Forming Fungi Provides Insights into the Origins of Lignocellulose Decay Capabilities.</title>
        <authorList>
            <person name="Nagy L.G."/>
            <person name="Riley R."/>
            <person name="Tritt A."/>
            <person name="Adam C."/>
            <person name="Daum C."/>
            <person name="Floudas D."/>
            <person name="Sun H."/>
            <person name="Yadav J.S."/>
            <person name="Pangilinan J."/>
            <person name="Larsson K.H."/>
            <person name="Matsuura K."/>
            <person name="Barry K."/>
            <person name="Labutti K."/>
            <person name="Kuo R."/>
            <person name="Ohm R.A."/>
            <person name="Bhattacharya S.S."/>
            <person name="Shirouzu T."/>
            <person name="Yoshinaga Y."/>
            <person name="Martin F.M."/>
            <person name="Grigoriev I.V."/>
            <person name="Hibbett D.S."/>
        </authorList>
    </citation>
    <scope>NUCLEOTIDE SEQUENCE [LARGE SCALE GENOMIC DNA]</scope>
    <source>
        <strain evidence="2">CBS 109695</strain>
    </source>
</reference>
<evidence type="ECO:0000256" key="1">
    <source>
        <dbReference type="SAM" id="MobiDB-lite"/>
    </source>
</evidence>
<sequence>MSHPVPPTRNHTTSDIEPDEAWKLGLRKQIEESLLPMVQEAKDALQRKLNEAPVDQPTRDRLASEHSDTLKNIRRIADDLYRDQMTEERAQLRMAQGGPVDQALSVGIVKQQ</sequence>